<evidence type="ECO:0000313" key="2">
    <source>
        <dbReference type="EMBL" id="KAJ7193908.1"/>
    </source>
</evidence>
<evidence type="ECO:0000256" key="1">
    <source>
        <dbReference type="SAM" id="MobiDB-lite"/>
    </source>
</evidence>
<sequence>MPPLWPKKRTMPTTKVQTPRPLTDDTEAPPPLPTHLHGQECLYGYVVTDQLLKTYWATHDPAAAPPSEYLFYSYKQKAIYDVAKYLGFGFDTHIESHPDTEDIVWFSYTKGGVVQIMEVPTAPRLECFTKELGITEKVQWLDTGITHCPHHFVSRTDTEEMRD</sequence>
<keyword evidence="3" id="KW-1185">Reference proteome</keyword>
<comment type="caution">
    <text evidence="2">The sequence shown here is derived from an EMBL/GenBank/DDBJ whole genome shotgun (WGS) entry which is preliminary data.</text>
</comment>
<evidence type="ECO:0000313" key="3">
    <source>
        <dbReference type="Proteomes" id="UP001219525"/>
    </source>
</evidence>
<reference evidence="2" key="1">
    <citation type="submission" date="2023-03" db="EMBL/GenBank/DDBJ databases">
        <title>Massive genome expansion in bonnet fungi (Mycena s.s.) driven by repeated elements and novel gene families across ecological guilds.</title>
        <authorList>
            <consortium name="Lawrence Berkeley National Laboratory"/>
            <person name="Harder C.B."/>
            <person name="Miyauchi S."/>
            <person name="Viragh M."/>
            <person name="Kuo A."/>
            <person name="Thoen E."/>
            <person name="Andreopoulos B."/>
            <person name="Lu D."/>
            <person name="Skrede I."/>
            <person name="Drula E."/>
            <person name="Henrissat B."/>
            <person name="Morin E."/>
            <person name="Kohler A."/>
            <person name="Barry K."/>
            <person name="LaButti K."/>
            <person name="Morin E."/>
            <person name="Salamov A."/>
            <person name="Lipzen A."/>
            <person name="Mereny Z."/>
            <person name="Hegedus B."/>
            <person name="Baldrian P."/>
            <person name="Stursova M."/>
            <person name="Weitz H."/>
            <person name="Taylor A."/>
            <person name="Grigoriev I.V."/>
            <person name="Nagy L.G."/>
            <person name="Martin F."/>
            <person name="Kauserud H."/>
        </authorList>
    </citation>
    <scope>NUCLEOTIDE SEQUENCE</scope>
    <source>
        <strain evidence="2">9144</strain>
    </source>
</reference>
<dbReference type="AlphaFoldDB" id="A0AAD6Y4L5"/>
<feature type="region of interest" description="Disordered" evidence="1">
    <location>
        <begin position="1"/>
        <end position="30"/>
    </location>
</feature>
<protein>
    <submittedName>
        <fullName evidence="2">Uncharacterized protein</fullName>
    </submittedName>
</protein>
<dbReference type="EMBL" id="JARJCW010000103">
    <property type="protein sequence ID" value="KAJ7193908.1"/>
    <property type="molecule type" value="Genomic_DNA"/>
</dbReference>
<gene>
    <name evidence="2" type="ORF">GGX14DRAFT_576761</name>
</gene>
<organism evidence="2 3">
    <name type="scientific">Mycena pura</name>
    <dbReference type="NCBI Taxonomy" id="153505"/>
    <lineage>
        <taxon>Eukaryota</taxon>
        <taxon>Fungi</taxon>
        <taxon>Dikarya</taxon>
        <taxon>Basidiomycota</taxon>
        <taxon>Agaricomycotina</taxon>
        <taxon>Agaricomycetes</taxon>
        <taxon>Agaricomycetidae</taxon>
        <taxon>Agaricales</taxon>
        <taxon>Marasmiineae</taxon>
        <taxon>Mycenaceae</taxon>
        <taxon>Mycena</taxon>
    </lineage>
</organism>
<accession>A0AAD6Y4L5</accession>
<dbReference type="Proteomes" id="UP001219525">
    <property type="component" value="Unassembled WGS sequence"/>
</dbReference>
<proteinExistence type="predicted"/>
<feature type="compositionally biased region" description="Basic residues" evidence="1">
    <location>
        <begin position="1"/>
        <end position="10"/>
    </location>
</feature>
<name>A0AAD6Y4L5_9AGAR</name>